<dbReference type="SUPFAM" id="SSF46689">
    <property type="entry name" value="Homeodomain-like"/>
    <property type="match status" value="1"/>
</dbReference>
<dbReference type="PANTHER" id="PTHR43280:SF29">
    <property type="entry name" value="ARAC-FAMILY TRANSCRIPTIONAL REGULATOR"/>
    <property type="match status" value="1"/>
</dbReference>
<dbReference type="RefSeq" id="WP_267676395.1">
    <property type="nucleotide sequence ID" value="NZ_CP113088.1"/>
</dbReference>
<evidence type="ECO:0000256" key="1">
    <source>
        <dbReference type="ARBA" id="ARBA00023015"/>
    </source>
</evidence>
<dbReference type="GO" id="GO:0003700">
    <property type="term" value="F:DNA-binding transcription factor activity"/>
    <property type="evidence" value="ECO:0007669"/>
    <property type="project" value="InterPro"/>
</dbReference>
<feature type="domain" description="HTH araC/xylS-type" evidence="4">
    <location>
        <begin position="30"/>
        <end position="138"/>
    </location>
</feature>
<protein>
    <submittedName>
        <fullName evidence="5">Helix-turn-helix domain-containing protein</fullName>
    </submittedName>
</protein>
<dbReference type="KEGG" id="lnu:N7U66_18210"/>
<proteinExistence type="predicted"/>
<dbReference type="Pfam" id="PF12833">
    <property type="entry name" value="HTH_18"/>
    <property type="match status" value="1"/>
</dbReference>
<keyword evidence="1" id="KW-0805">Transcription regulation</keyword>
<evidence type="ECO:0000256" key="2">
    <source>
        <dbReference type="ARBA" id="ARBA00023125"/>
    </source>
</evidence>
<dbReference type="Gene3D" id="1.10.10.60">
    <property type="entry name" value="Homeodomain-like"/>
    <property type="match status" value="2"/>
</dbReference>
<keyword evidence="3" id="KW-0804">Transcription</keyword>
<reference evidence="5" key="1">
    <citation type="submission" date="2022-11" db="EMBL/GenBank/DDBJ databases">
        <title>Lacinutrix neustonica HL-RS19T sp. nov., isolated from the surface microlayer sample of brackish Lake Shihwa.</title>
        <authorList>
            <person name="Choi J.Y."/>
            <person name="Hwang C.Y."/>
        </authorList>
    </citation>
    <scope>NUCLEOTIDE SEQUENCE</scope>
    <source>
        <strain evidence="5">HL-RS19</strain>
    </source>
</reference>
<dbReference type="PROSITE" id="PS01124">
    <property type="entry name" value="HTH_ARAC_FAMILY_2"/>
    <property type="match status" value="1"/>
</dbReference>
<dbReference type="Proteomes" id="UP001164705">
    <property type="component" value="Chromosome"/>
</dbReference>
<evidence type="ECO:0000313" key="5">
    <source>
        <dbReference type="EMBL" id="WAC01797.1"/>
    </source>
</evidence>
<organism evidence="5 6">
    <name type="scientific">Lacinutrix neustonica</name>
    <dbReference type="NCBI Taxonomy" id="2980107"/>
    <lineage>
        <taxon>Bacteria</taxon>
        <taxon>Pseudomonadati</taxon>
        <taxon>Bacteroidota</taxon>
        <taxon>Flavobacteriia</taxon>
        <taxon>Flavobacteriales</taxon>
        <taxon>Flavobacteriaceae</taxon>
        <taxon>Lacinutrix</taxon>
    </lineage>
</organism>
<dbReference type="InterPro" id="IPR018060">
    <property type="entry name" value="HTH_AraC"/>
</dbReference>
<gene>
    <name evidence="5" type="ORF">N7U66_18210</name>
</gene>
<dbReference type="EMBL" id="CP113088">
    <property type="protein sequence ID" value="WAC01797.1"/>
    <property type="molecule type" value="Genomic_DNA"/>
</dbReference>
<dbReference type="GO" id="GO:0043565">
    <property type="term" value="F:sequence-specific DNA binding"/>
    <property type="evidence" value="ECO:0007669"/>
    <property type="project" value="InterPro"/>
</dbReference>
<evidence type="ECO:0000256" key="3">
    <source>
        <dbReference type="ARBA" id="ARBA00023163"/>
    </source>
</evidence>
<keyword evidence="6" id="KW-1185">Reference proteome</keyword>
<dbReference type="PANTHER" id="PTHR43280">
    <property type="entry name" value="ARAC-FAMILY TRANSCRIPTIONAL REGULATOR"/>
    <property type="match status" value="1"/>
</dbReference>
<evidence type="ECO:0000259" key="4">
    <source>
        <dbReference type="PROSITE" id="PS01124"/>
    </source>
</evidence>
<accession>A0A9E8MWB2</accession>
<name>A0A9E8MWB2_9FLAO</name>
<dbReference type="AlphaFoldDB" id="A0A9E8MWB2"/>
<keyword evidence="2" id="KW-0238">DNA-binding</keyword>
<dbReference type="InterPro" id="IPR009057">
    <property type="entry name" value="Homeodomain-like_sf"/>
</dbReference>
<evidence type="ECO:0000313" key="6">
    <source>
        <dbReference type="Proteomes" id="UP001164705"/>
    </source>
</evidence>
<sequence>MISRNNIQKDLGATNITKVKSFDIADDVIKRILNELKDFENKNKFLRKDLSLNNLAKDFNTNSVYLSKIVNHYKGLSFSNYLNDLRLEYCLEQLNSNHQLRAYTIKAISSEVGFSNSESFSKAFYNKTGIKPSFYVTELNKLTRN</sequence>
<dbReference type="SMART" id="SM00342">
    <property type="entry name" value="HTH_ARAC"/>
    <property type="match status" value="1"/>
</dbReference>